<name>A0ABM1DRG9_PRICU</name>
<dbReference type="RefSeq" id="XP_014662540.1">
    <property type="nucleotide sequence ID" value="XM_014807054.1"/>
</dbReference>
<dbReference type="Pfam" id="PF00635">
    <property type="entry name" value="Motile_Sperm"/>
    <property type="match status" value="1"/>
</dbReference>
<feature type="compositionally biased region" description="Polar residues" evidence="5">
    <location>
        <begin position="139"/>
        <end position="151"/>
    </location>
</feature>
<keyword evidence="3 6" id="KW-1133">Transmembrane helix</keyword>
<evidence type="ECO:0000256" key="5">
    <source>
        <dbReference type="SAM" id="MobiDB-lite"/>
    </source>
</evidence>
<sequence length="227" mass="25528">MNVGSPLLSDGKLPVFLFPTSLSFFEDDQSSHKQVLTIYNPYEFALRFRVLSTAPSKYLVADSEGTIKPQCCIDIVIRHTAINSANYSVTDKFRVQVYEHSGSRQIIGKRDVPSTLLPGMQEERERHISDLDQFEQLPRSQVTRHQASAQYRLSDRHDRREGGHETSTSTSSIMVIMVGVLCVLALMLPLVGDQASSWPDYLHISIHQKLISAYVLGLITVVLLRPT</sequence>
<protein>
    <submittedName>
        <fullName evidence="9 10">Motile sperm domain-containing protein 1-like isoform X1</fullName>
    </submittedName>
</protein>
<evidence type="ECO:0000313" key="8">
    <source>
        <dbReference type="Proteomes" id="UP000695022"/>
    </source>
</evidence>
<dbReference type="InterPro" id="IPR039283">
    <property type="entry name" value="MOSPD1/3"/>
</dbReference>
<evidence type="ECO:0000256" key="4">
    <source>
        <dbReference type="ARBA" id="ARBA00023136"/>
    </source>
</evidence>
<dbReference type="InterPro" id="IPR013783">
    <property type="entry name" value="Ig-like_fold"/>
</dbReference>
<dbReference type="Gene3D" id="2.60.40.10">
    <property type="entry name" value="Immunoglobulins"/>
    <property type="match status" value="1"/>
</dbReference>
<keyword evidence="8" id="KW-1185">Reference proteome</keyword>
<dbReference type="InterPro" id="IPR008962">
    <property type="entry name" value="PapD-like_sf"/>
</dbReference>
<dbReference type="Proteomes" id="UP000695022">
    <property type="component" value="Unplaced"/>
</dbReference>
<keyword evidence="2 6" id="KW-0812">Transmembrane</keyword>
<reference evidence="9 10" key="1">
    <citation type="submission" date="2025-05" db="UniProtKB">
        <authorList>
            <consortium name="RefSeq"/>
        </authorList>
    </citation>
    <scope>IDENTIFICATION</scope>
</reference>
<dbReference type="RefSeq" id="XP_014662539.1">
    <property type="nucleotide sequence ID" value="XM_014807053.1"/>
</dbReference>
<proteinExistence type="predicted"/>
<dbReference type="PANTHER" id="PTHR34441">
    <property type="entry name" value="MOTILE SPERM DOMAIN-CONTAINING PROTEIN 1"/>
    <property type="match status" value="1"/>
</dbReference>
<feature type="transmembrane region" description="Helical" evidence="6">
    <location>
        <begin position="173"/>
        <end position="192"/>
    </location>
</feature>
<comment type="subcellular location">
    <subcellularLocation>
        <location evidence="1">Membrane</location>
        <topology evidence="1">Multi-pass membrane protein</topology>
    </subcellularLocation>
</comment>
<keyword evidence="4 6" id="KW-0472">Membrane</keyword>
<evidence type="ECO:0000256" key="3">
    <source>
        <dbReference type="ARBA" id="ARBA00022989"/>
    </source>
</evidence>
<dbReference type="PANTHER" id="PTHR34441:SF1">
    <property type="entry name" value="MOTILE SPERM DOMAIN-CONTAINING 1"/>
    <property type="match status" value="1"/>
</dbReference>
<evidence type="ECO:0000313" key="10">
    <source>
        <dbReference type="RefSeq" id="XP_014662540.1"/>
    </source>
</evidence>
<feature type="domain" description="MSP" evidence="7">
    <location>
        <begin position="15"/>
        <end position="102"/>
    </location>
</feature>
<organism evidence="8 10">
    <name type="scientific">Priapulus caudatus</name>
    <name type="common">Priapulid worm</name>
    <dbReference type="NCBI Taxonomy" id="37621"/>
    <lineage>
        <taxon>Eukaryota</taxon>
        <taxon>Metazoa</taxon>
        <taxon>Ecdysozoa</taxon>
        <taxon>Scalidophora</taxon>
        <taxon>Priapulida</taxon>
        <taxon>Priapulimorpha</taxon>
        <taxon>Priapulimorphida</taxon>
        <taxon>Priapulidae</taxon>
        <taxon>Priapulus</taxon>
    </lineage>
</organism>
<feature type="transmembrane region" description="Helical" evidence="6">
    <location>
        <begin position="204"/>
        <end position="224"/>
    </location>
</feature>
<evidence type="ECO:0000256" key="6">
    <source>
        <dbReference type="SAM" id="Phobius"/>
    </source>
</evidence>
<evidence type="ECO:0000256" key="2">
    <source>
        <dbReference type="ARBA" id="ARBA00022692"/>
    </source>
</evidence>
<feature type="compositionally biased region" description="Basic and acidic residues" evidence="5">
    <location>
        <begin position="153"/>
        <end position="164"/>
    </location>
</feature>
<gene>
    <name evidence="9 10" type="primary">LOC106805463</name>
</gene>
<evidence type="ECO:0000313" key="9">
    <source>
        <dbReference type="RefSeq" id="XP_014662539.1"/>
    </source>
</evidence>
<accession>A0ABM1DRG9</accession>
<dbReference type="GeneID" id="106805463"/>
<feature type="region of interest" description="Disordered" evidence="5">
    <location>
        <begin position="139"/>
        <end position="167"/>
    </location>
</feature>
<dbReference type="InterPro" id="IPR000535">
    <property type="entry name" value="MSP_dom"/>
</dbReference>
<evidence type="ECO:0000256" key="1">
    <source>
        <dbReference type="ARBA" id="ARBA00004141"/>
    </source>
</evidence>
<evidence type="ECO:0000259" key="7">
    <source>
        <dbReference type="Pfam" id="PF00635"/>
    </source>
</evidence>
<dbReference type="SUPFAM" id="SSF49354">
    <property type="entry name" value="PapD-like"/>
    <property type="match status" value="1"/>
</dbReference>